<evidence type="ECO:0000256" key="1">
    <source>
        <dbReference type="ARBA" id="ARBA00001974"/>
    </source>
</evidence>
<evidence type="ECO:0000313" key="9">
    <source>
        <dbReference type="EMBL" id="GJQ12654.1"/>
    </source>
</evidence>
<evidence type="ECO:0000259" key="6">
    <source>
        <dbReference type="Pfam" id="PF00441"/>
    </source>
</evidence>
<dbReference type="GO" id="GO:0003995">
    <property type="term" value="F:acyl-CoA dehydrogenase activity"/>
    <property type="evidence" value="ECO:0007669"/>
    <property type="project" value="InterPro"/>
</dbReference>
<comment type="cofactor">
    <cofactor evidence="1 5">
        <name>FAD</name>
        <dbReference type="ChEBI" id="CHEBI:57692"/>
    </cofactor>
</comment>
<evidence type="ECO:0000259" key="8">
    <source>
        <dbReference type="Pfam" id="PF18158"/>
    </source>
</evidence>
<reference evidence="9" key="2">
    <citation type="submission" date="2022-01" db="EMBL/GenBank/DDBJ databases">
        <authorList>
            <person name="Hirooka S."/>
            <person name="Miyagishima S.Y."/>
        </authorList>
    </citation>
    <scope>NUCLEOTIDE SEQUENCE</scope>
    <source>
        <strain evidence="9">NBRC 102759</strain>
    </source>
</reference>
<dbReference type="PANTHER" id="PTHR42707">
    <property type="entry name" value="ACYL-COA DEHYDROGENASE"/>
    <property type="match status" value="1"/>
</dbReference>
<protein>
    <recommendedName>
        <fullName evidence="11">Acyl-CoA dehydrogenase</fullName>
    </recommendedName>
</protein>
<dbReference type="Gene3D" id="1.20.140.10">
    <property type="entry name" value="Butyryl-CoA Dehydrogenase, subunit A, domain 3"/>
    <property type="match status" value="1"/>
</dbReference>
<accession>A0A9C7UR57</accession>
<keyword evidence="10" id="KW-1185">Reference proteome</keyword>
<proteinExistence type="inferred from homology"/>
<comment type="caution">
    <text evidence="9">The sequence shown here is derived from an EMBL/GenBank/DDBJ whole genome shotgun (WGS) entry which is preliminary data.</text>
</comment>
<feature type="domain" description="Acyl-CoA dehydrogenase/oxidase C-terminal" evidence="6">
    <location>
        <begin position="301"/>
        <end position="457"/>
    </location>
</feature>
<dbReference type="InterPro" id="IPR006091">
    <property type="entry name" value="Acyl-CoA_Oxase/DH_mid-dom"/>
</dbReference>
<evidence type="ECO:0000256" key="4">
    <source>
        <dbReference type="ARBA" id="ARBA00022827"/>
    </source>
</evidence>
<dbReference type="Gene3D" id="6.10.250.600">
    <property type="match status" value="1"/>
</dbReference>
<evidence type="ECO:0000313" key="10">
    <source>
        <dbReference type="Proteomes" id="UP001061958"/>
    </source>
</evidence>
<name>A0A9C7UR57_9RHOD</name>
<dbReference type="AlphaFoldDB" id="A0A9C7UR57"/>
<dbReference type="InterPro" id="IPR009100">
    <property type="entry name" value="AcylCoA_DH/oxidase_NM_dom_sf"/>
</dbReference>
<evidence type="ECO:0000256" key="5">
    <source>
        <dbReference type="RuleBase" id="RU362125"/>
    </source>
</evidence>
<reference evidence="9" key="1">
    <citation type="journal article" date="2022" name="Proc. Natl. Acad. Sci. U.S.A.">
        <title>Life cycle and functional genomics of the unicellular red alga Galdieria for elucidating algal and plant evolution and industrial use.</title>
        <authorList>
            <person name="Hirooka S."/>
            <person name="Itabashi T."/>
            <person name="Ichinose T.M."/>
            <person name="Onuma R."/>
            <person name="Fujiwara T."/>
            <person name="Yamashita S."/>
            <person name="Jong L.W."/>
            <person name="Tomita R."/>
            <person name="Iwane A.H."/>
            <person name="Miyagishima S.Y."/>
        </authorList>
    </citation>
    <scope>NUCLEOTIDE SEQUENCE</scope>
    <source>
        <strain evidence="9">NBRC 102759</strain>
    </source>
</reference>
<dbReference type="InterPro" id="IPR006089">
    <property type="entry name" value="Acyl-CoA_DH_CS"/>
</dbReference>
<keyword evidence="3 5" id="KW-0285">Flavoprotein</keyword>
<dbReference type="InterPro" id="IPR036250">
    <property type="entry name" value="AcylCo_DH-like_C"/>
</dbReference>
<evidence type="ECO:0000256" key="2">
    <source>
        <dbReference type="ARBA" id="ARBA00009347"/>
    </source>
</evidence>
<organism evidence="9 10">
    <name type="scientific">Galdieria partita</name>
    <dbReference type="NCBI Taxonomy" id="83374"/>
    <lineage>
        <taxon>Eukaryota</taxon>
        <taxon>Rhodophyta</taxon>
        <taxon>Bangiophyceae</taxon>
        <taxon>Galdieriales</taxon>
        <taxon>Galdieriaceae</taxon>
        <taxon>Galdieria</taxon>
    </lineage>
</organism>
<dbReference type="SUPFAM" id="SSF47203">
    <property type="entry name" value="Acyl-CoA dehydrogenase C-terminal domain-like"/>
    <property type="match status" value="1"/>
</dbReference>
<dbReference type="Pfam" id="PF18158">
    <property type="entry name" value="AidB_N"/>
    <property type="match status" value="1"/>
</dbReference>
<sequence length="541" mass="60962">MLVSSAATRKDSSKSFFQEPPKLPANTFRADKLLRTFLLSVLPKNIQEDIFGHLDYVGGQVASTLLDWAADCEANEPVHVPFDPWGKRVDKLIISQGWRKLEGFAAENGLVSVAYERKFGCYSRLYQMALLYLFAPSSAFVSCPLAMTDGVARTLEIYGDKDLKERVLPHLLSRNPAEFWTAGQWMTEKTGGSDVSQTSTVAISDITEESEFGATHRLYGIKWFASAIDSNAALTLAKMGDNEDLDTKELSLFYVELRKNKNERLQKIEILRLKDKLGTRALPTAEIELNGTPARIIGREGRGVSNISVVLNITRIYNAVCCVAHMRRSLDLLEDYLKKRKSFGKVVFHHPLQYRVFRNLEIAYQRSFLLTFYAALLLGKEENGEASEVECMLLRLITPLAKLFTAKQVILVSSEVVESFGGAGYIENTGIPRLLRDAQVYSIWEGTTNIMCLDILRVFAKYSSSRSVLLQYLAVNGAKYSLNETWKKKYRELRHLLESLDTANSSVQSNGRKTAFLMAFLWSEILLERYNVNDGNSVGKM</sequence>
<dbReference type="Proteomes" id="UP001061958">
    <property type="component" value="Unassembled WGS sequence"/>
</dbReference>
<dbReference type="InterPro" id="IPR009075">
    <property type="entry name" value="AcylCo_DH/oxidase_C"/>
</dbReference>
<feature type="domain" description="Acyl-CoA oxidase/dehydrogenase middle" evidence="7">
    <location>
        <begin position="184"/>
        <end position="290"/>
    </location>
</feature>
<gene>
    <name evidence="9" type="ORF">GpartN1_g4445.t1</name>
</gene>
<dbReference type="SUPFAM" id="SSF56645">
    <property type="entry name" value="Acyl-CoA dehydrogenase NM domain-like"/>
    <property type="match status" value="1"/>
</dbReference>
<dbReference type="EMBL" id="BQMJ01000035">
    <property type="protein sequence ID" value="GJQ12654.1"/>
    <property type="molecule type" value="Genomic_DNA"/>
</dbReference>
<keyword evidence="5" id="KW-0560">Oxidoreductase</keyword>
<dbReference type="PANTHER" id="PTHR42707:SF2">
    <property type="entry name" value="ACD11 DEHYDROGENASE"/>
    <property type="match status" value="1"/>
</dbReference>
<evidence type="ECO:0008006" key="11">
    <source>
        <dbReference type="Google" id="ProtNLM"/>
    </source>
</evidence>
<dbReference type="Gene3D" id="2.40.110.20">
    <property type="match status" value="1"/>
</dbReference>
<feature type="domain" description="Adaptive response protein AidB N-terminal" evidence="8">
    <location>
        <begin position="19"/>
        <end position="174"/>
    </location>
</feature>
<dbReference type="Pfam" id="PF00441">
    <property type="entry name" value="Acyl-CoA_dh_1"/>
    <property type="match status" value="1"/>
</dbReference>
<dbReference type="InterPro" id="IPR052904">
    <property type="entry name" value="Acyl-CoA_dehydrogenase-like"/>
</dbReference>
<evidence type="ECO:0000259" key="7">
    <source>
        <dbReference type="Pfam" id="PF02770"/>
    </source>
</evidence>
<dbReference type="OrthoDB" id="10251155at2759"/>
<evidence type="ECO:0000256" key="3">
    <source>
        <dbReference type="ARBA" id="ARBA00022630"/>
    </source>
</evidence>
<comment type="similarity">
    <text evidence="2 5">Belongs to the acyl-CoA dehydrogenase family.</text>
</comment>
<dbReference type="PROSITE" id="PS00073">
    <property type="entry name" value="ACYL_COA_DH_2"/>
    <property type="match status" value="1"/>
</dbReference>
<dbReference type="Pfam" id="PF02770">
    <property type="entry name" value="Acyl-CoA_dh_M"/>
    <property type="match status" value="1"/>
</dbReference>
<dbReference type="InterPro" id="IPR041504">
    <property type="entry name" value="AidB_N"/>
</dbReference>
<keyword evidence="4 5" id="KW-0274">FAD</keyword>